<evidence type="ECO:0000256" key="7">
    <source>
        <dbReference type="SAM" id="Phobius"/>
    </source>
</evidence>
<feature type="transmembrane region" description="Helical" evidence="7">
    <location>
        <begin position="481"/>
        <end position="501"/>
    </location>
</feature>
<dbReference type="PANTHER" id="PTHR42948:SF1">
    <property type="entry name" value="TRANSPORTER"/>
    <property type="match status" value="1"/>
</dbReference>
<dbReference type="InterPro" id="IPR000175">
    <property type="entry name" value="Na/ntran_symport"/>
</dbReference>
<keyword evidence="2" id="KW-0813">Transport</keyword>
<dbReference type="RefSeq" id="WP_313541754.1">
    <property type="nucleotide sequence ID" value="NZ_CP134880.1"/>
</dbReference>
<keyword evidence="5 7" id="KW-0472">Membrane</keyword>
<accession>A0AA96FB87</accession>
<feature type="transmembrane region" description="Helical" evidence="7">
    <location>
        <begin position="195"/>
        <end position="215"/>
    </location>
</feature>
<feature type="transmembrane region" description="Helical" evidence="7">
    <location>
        <begin position="337"/>
        <end position="360"/>
    </location>
</feature>
<dbReference type="PRINTS" id="PR00176">
    <property type="entry name" value="NANEUSMPORT"/>
</dbReference>
<evidence type="ECO:0000313" key="8">
    <source>
        <dbReference type="EMBL" id="WNM26170.1"/>
    </source>
</evidence>
<evidence type="ECO:0000256" key="4">
    <source>
        <dbReference type="ARBA" id="ARBA00022989"/>
    </source>
</evidence>
<feature type="transmembrane region" description="Helical" evidence="7">
    <location>
        <begin position="160"/>
        <end position="183"/>
    </location>
</feature>
<feature type="transmembrane region" description="Helical" evidence="7">
    <location>
        <begin position="272"/>
        <end position="297"/>
    </location>
</feature>
<comment type="subcellular location">
    <subcellularLocation>
        <location evidence="1">Membrane</location>
        <topology evidence="1">Multi-pass membrane protein</topology>
    </subcellularLocation>
</comment>
<name>A0AA96FB87_9MICO</name>
<gene>
    <name evidence="8" type="ORF">RN607_08150</name>
</gene>
<dbReference type="Proteomes" id="UP001303408">
    <property type="component" value="Chromosome"/>
</dbReference>
<organism evidence="8">
    <name type="scientific">Demequina capsici</name>
    <dbReference type="NCBI Taxonomy" id="3075620"/>
    <lineage>
        <taxon>Bacteria</taxon>
        <taxon>Bacillati</taxon>
        <taxon>Actinomycetota</taxon>
        <taxon>Actinomycetes</taxon>
        <taxon>Micrococcales</taxon>
        <taxon>Demequinaceae</taxon>
        <taxon>Demequina</taxon>
    </lineage>
</organism>
<dbReference type="InterPro" id="IPR037272">
    <property type="entry name" value="SNS_sf"/>
</dbReference>
<dbReference type="CDD" id="cd10334">
    <property type="entry name" value="SLC6sbd_u1"/>
    <property type="match status" value="1"/>
</dbReference>
<feature type="transmembrane region" description="Helical" evidence="7">
    <location>
        <begin position="27"/>
        <end position="46"/>
    </location>
</feature>
<feature type="transmembrane region" description="Helical" evidence="7">
    <location>
        <begin position="100"/>
        <end position="129"/>
    </location>
</feature>
<evidence type="ECO:0000256" key="2">
    <source>
        <dbReference type="ARBA" id="ARBA00022448"/>
    </source>
</evidence>
<dbReference type="Pfam" id="PF00209">
    <property type="entry name" value="SNF"/>
    <property type="match status" value="2"/>
</dbReference>
<dbReference type="AlphaFoldDB" id="A0AA96FB87"/>
<sequence length="545" mass="58560">MAEPNVEAAPAGSAPPQGREHWSGQTAFILAAIGSAVGLGNIWRFPGQAYENGGGAFMIPYLLALLTAGIPILFLENAIGHRFRGSAPLAMRRVHRSAEGVGWFHVAICFVIGLYYTAIIAWSLSYFWFSFRLDYGDDPAQFFASQYLQLGEPGTLSAHIVPGVALPLVLVWALTIAILALGIHKGVERLNVVGIPLLVVTFGILAVRALFLPGATDGIEALFTPDYSVLTDPDVWIAAYGQVFFSLSLAYGVMITYASYRRRRSNVTGPALVVAFGNSSFSLLAGLAVFATLGYLAHVQGVGVSDLQGIDGVNLSFVTFPAVIAQMPGGQLFGAMFFASLVLAGLTSLISVMQTISAAFQDKFGWNSRTTAVAVGCVSAALSIVGFSSSTGLFLLDTVDQWSNQLGIVAGAIAMIAAALWFGRRGHELERHLAAVSTIRPGRYWPALVNVVTLLLIYMFVSKAVSLAKDGYGGYPTCYIITFGWGTIAFIALVAVVMPWLRWHKDVEHPHLWPSRAQLGLPDRIGVKATERYRPVPRNDDGETP</sequence>
<dbReference type="KEGG" id="dcp:RN607_08150"/>
<evidence type="ECO:0000256" key="5">
    <source>
        <dbReference type="ARBA" id="ARBA00023136"/>
    </source>
</evidence>
<evidence type="ECO:0000256" key="3">
    <source>
        <dbReference type="ARBA" id="ARBA00022692"/>
    </source>
</evidence>
<keyword evidence="4 7" id="KW-1133">Transmembrane helix</keyword>
<feature type="transmembrane region" description="Helical" evidence="7">
    <location>
        <begin position="372"/>
        <end position="396"/>
    </location>
</feature>
<evidence type="ECO:0000256" key="1">
    <source>
        <dbReference type="ARBA" id="ARBA00004141"/>
    </source>
</evidence>
<feature type="transmembrane region" description="Helical" evidence="7">
    <location>
        <begin position="402"/>
        <end position="423"/>
    </location>
</feature>
<proteinExistence type="predicted"/>
<dbReference type="PANTHER" id="PTHR42948">
    <property type="entry name" value="TRANSPORTER"/>
    <property type="match status" value="1"/>
</dbReference>
<dbReference type="PROSITE" id="PS50267">
    <property type="entry name" value="NA_NEUROTRAN_SYMP_3"/>
    <property type="match status" value="1"/>
</dbReference>
<dbReference type="NCBIfam" id="NF037979">
    <property type="entry name" value="Na_transp"/>
    <property type="match status" value="1"/>
</dbReference>
<evidence type="ECO:0000256" key="6">
    <source>
        <dbReference type="SAM" id="MobiDB-lite"/>
    </source>
</evidence>
<feature type="transmembrane region" description="Helical" evidence="7">
    <location>
        <begin position="444"/>
        <end position="461"/>
    </location>
</feature>
<feature type="transmembrane region" description="Helical" evidence="7">
    <location>
        <begin position="58"/>
        <end position="79"/>
    </location>
</feature>
<reference evidence="8" key="1">
    <citation type="submission" date="2023-09" db="EMBL/GenBank/DDBJ databases">
        <title>Demequina sp. a novel bacteria isolated from Capsicum annuum.</title>
        <authorList>
            <person name="Humaira Z."/>
            <person name="Lee J."/>
            <person name="Cho D."/>
        </authorList>
    </citation>
    <scope>NUCLEOTIDE SEQUENCE</scope>
    <source>
        <strain evidence="8">PMTSA13</strain>
    </source>
</reference>
<protein>
    <submittedName>
        <fullName evidence="8">Sodium-dependent transporter</fullName>
    </submittedName>
</protein>
<dbReference type="EMBL" id="CP134880">
    <property type="protein sequence ID" value="WNM26170.1"/>
    <property type="molecule type" value="Genomic_DNA"/>
</dbReference>
<dbReference type="GO" id="GO:0016020">
    <property type="term" value="C:membrane"/>
    <property type="evidence" value="ECO:0007669"/>
    <property type="project" value="UniProtKB-SubCell"/>
</dbReference>
<dbReference type="SUPFAM" id="SSF161070">
    <property type="entry name" value="SNF-like"/>
    <property type="match status" value="1"/>
</dbReference>
<keyword evidence="3 7" id="KW-0812">Transmembrane</keyword>
<feature type="transmembrane region" description="Helical" evidence="7">
    <location>
        <begin position="235"/>
        <end position="260"/>
    </location>
</feature>
<feature type="region of interest" description="Disordered" evidence="6">
    <location>
        <begin position="1"/>
        <end position="20"/>
    </location>
</feature>